<sequence length="206" mass="21921">MPARARQPRPRLRRQRTRAAAPSAPAASPAMNTAAVVPSQPAAAATSARPRARGASDCQSAAVNCVIACAPSRPYTQISPPGSLQKRSRGQALRMACGAPSPQLAPALRRTWIVTSGCRVSCSGMAASKRVTLSFSVVQPGAGALIHRRHMTMRNNSFASCLPFHTMSRRRGGTLPASNNITGSIRCNTGNSASSHGWRRRCWHWA</sequence>
<feature type="compositionally biased region" description="Basic residues" evidence="1">
    <location>
        <begin position="1"/>
        <end position="17"/>
    </location>
</feature>
<reference evidence="2" key="1">
    <citation type="submission" date="2016-09" db="EMBL/GenBank/DDBJ databases">
        <authorList>
            <person name="Capua I."/>
            <person name="De Benedictis P."/>
            <person name="Joannis T."/>
            <person name="Lombin L.H."/>
            <person name="Cattoli G."/>
        </authorList>
    </citation>
    <scope>NUCLEOTIDE SEQUENCE</scope>
    <source>
        <strain evidence="2">B9</strain>
    </source>
</reference>
<dbReference type="EMBL" id="FMSH01000199">
    <property type="protein sequence ID" value="SCU76146.1"/>
    <property type="molecule type" value="Genomic_DNA"/>
</dbReference>
<feature type="compositionally biased region" description="Low complexity" evidence="1">
    <location>
        <begin position="18"/>
        <end position="35"/>
    </location>
</feature>
<proteinExistence type="predicted"/>
<gene>
    <name evidence="2" type="ORF">CNECB9_2780005</name>
</gene>
<evidence type="ECO:0000256" key="1">
    <source>
        <dbReference type="SAM" id="MobiDB-lite"/>
    </source>
</evidence>
<protein>
    <submittedName>
        <fullName evidence="2">Uncharacterized protein</fullName>
    </submittedName>
</protein>
<organism evidence="2">
    <name type="scientific">Cupriavidus necator</name>
    <name type="common">Alcaligenes eutrophus</name>
    <name type="synonym">Ralstonia eutropha</name>
    <dbReference type="NCBI Taxonomy" id="106590"/>
    <lineage>
        <taxon>Bacteria</taxon>
        <taxon>Pseudomonadati</taxon>
        <taxon>Pseudomonadota</taxon>
        <taxon>Betaproteobacteria</taxon>
        <taxon>Burkholderiales</taxon>
        <taxon>Burkholderiaceae</taxon>
        <taxon>Cupriavidus</taxon>
    </lineage>
</organism>
<feature type="region of interest" description="Disordered" evidence="1">
    <location>
        <begin position="1"/>
        <end position="35"/>
    </location>
</feature>
<accession>A0A1K0JDV4</accession>
<name>A0A1K0JDV4_CUPNE</name>
<evidence type="ECO:0000313" key="2">
    <source>
        <dbReference type="EMBL" id="SCU76146.1"/>
    </source>
</evidence>
<dbReference type="AlphaFoldDB" id="A0A1K0JDV4"/>